<proteinExistence type="predicted"/>
<organism evidence="9 10">
    <name type="scientific">Mycolicibacterium sphagni</name>
    <dbReference type="NCBI Taxonomy" id="1786"/>
    <lineage>
        <taxon>Bacteria</taxon>
        <taxon>Bacillati</taxon>
        <taxon>Actinomycetota</taxon>
        <taxon>Actinomycetes</taxon>
        <taxon>Mycobacteriales</taxon>
        <taxon>Mycobacteriaceae</taxon>
        <taxon>Mycolicibacterium</taxon>
    </lineage>
</organism>
<evidence type="ECO:0000256" key="6">
    <source>
        <dbReference type="ARBA" id="ARBA00023136"/>
    </source>
</evidence>
<evidence type="ECO:0000256" key="1">
    <source>
        <dbReference type="ARBA" id="ARBA00004651"/>
    </source>
</evidence>
<feature type="transmembrane region" description="Helical" evidence="7">
    <location>
        <begin position="12"/>
        <end position="30"/>
    </location>
</feature>
<keyword evidence="10" id="KW-1185">Reference proteome</keyword>
<feature type="transmembrane region" description="Helical" evidence="7">
    <location>
        <begin position="212"/>
        <end position="237"/>
    </location>
</feature>
<feature type="transmembrane region" description="Helical" evidence="7">
    <location>
        <begin position="137"/>
        <end position="157"/>
    </location>
</feature>
<dbReference type="Proteomes" id="UP000708347">
    <property type="component" value="Unassembled WGS sequence"/>
</dbReference>
<dbReference type="Gene3D" id="1.20.1250.20">
    <property type="entry name" value="MFS general substrate transporter like domains"/>
    <property type="match status" value="1"/>
</dbReference>
<keyword evidence="5 7" id="KW-1133">Transmembrane helix</keyword>
<feature type="transmembrane region" description="Helical" evidence="7">
    <location>
        <begin position="169"/>
        <end position="191"/>
    </location>
</feature>
<feature type="domain" description="Major facilitator superfamily (MFS) profile" evidence="8">
    <location>
        <begin position="15"/>
        <end position="392"/>
    </location>
</feature>
<protein>
    <submittedName>
        <fullName evidence="9">MFS transporter</fullName>
    </submittedName>
</protein>
<dbReference type="Pfam" id="PF07690">
    <property type="entry name" value="MFS_1"/>
    <property type="match status" value="1"/>
</dbReference>
<comment type="subcellular location">
    <subcellularLocation>
        <location evidence="1">Cell membrane</location>
        <topology evidence="1">Multi-pass membrane protein</topology>
    </subcellularLocation>
</comment>
<evidence type="ECO:0000259" key="8">
    <source>
        <dbReference type="PROSITE" id="PS50850"/>
    </source>
</evidence>
<feature type="transmembrane region" description="Helical" evidence="7">
    <location>
        <begin position="341"/>
        <end position="360"/>
    </location>
</feature>
<feature type="transmembrane region" description="Helical" evidence="7">
    <location>
        <begin position="302"/>
        <end position="320"/>
    </location>
</feature>
<evidence type="ECO:0000256" key="7">
    <source>
        <dbReference type="SAM" id="Phobius"/>
    </source>
</evidence>
<evidence type="ECO:0000256" key="3">
    <source>
        <dbReference type="ARBA" id="ARBA00022475"/>
    </source>
</evidence>
<feature type="transmembrane region" description="Helical" evidence="7">
    <location>
        <begin position="50"/>
        <end position="69"/>
    </location>
</feature>
<feature type="transmembrane region" description="Helical" evidence="7">
    <location>
        <begin position="81"/>
        <end position="100"/>
    </location>
</feature>
<dbReference type="InterPro" id="IPR050171">
    <property type="entry name" value="MFS_Transporters"/>
</dbReference>
<dbReference type="InterPro" id="IPR011701">
    <property type="entry name" value="MFS"/>
</dbReference>
<dbReference type="RefSeq" id="WP_174399427.1">
    <property type="nucleotide sequence ID" value="NZ_VBSB01000010.1"/>
</dbReference>
<evidence type="ECO:0000313" key="10">
    <source>
        <dbReference type="Proteomes" id="UP000708347"/>
    </source>
</evidence>
<keyword evidence="2" id="KW-0813">Transport</keyword>
<feature type="transmembrane region" description="Helical" evidence="7">
    <location>
        <begin position="366"/>
        <end position="386"/>
    </location>
</feature>
<evidence type="ECO:0000313" key="9">
    <source>
        <dbReference type="EMBL" id="NTY61718.1"/>
    </source>
</evidence>
<dbReference type="PROSITE" id="PS00216">
    <property type="entry name" value="SUGAR_TRANSPORT_1"/>
    <property type="match status" value="1"/>
</dbReference>
<dbReference type="InterPro" id="IPR005829">
    <property type="entry name" value="Sugar_transporter_CS"/>
</dbReference>
<name>A0ABX2JVG4_9MYCO</name>
<comment type="caution">
    <text evidence="9">The sequence shown here is derived from an EMBL/GenBank/DDBJ whole genome shotgun (WGS) entry which is preliminary data.</text>
</comment>
<reference evidence="9 10" key="1">
    <citation type="submission" date="2019-05" db="EMBL/GenBank/DDBJ databases">
        <title>Mycolicibacterium sphagni ENV482 genome assembly.</title>
        <authorList>
            <person name="Chen W."/>
            <person name="Faulkner N.W."/>
            <person name="Hyman M.R."/>
        </authorList>
    </citation>
    <scope>NUCLEOTIDE SEQUENCE [LARGE SCALE GENOMIC DNA]</scope>
    <source>
        <strain evidence="9 10">ENV482</strain>
    </source>
</reference>
<evidence type="ECO:0000256" key="4">
    <source>
        <dbReference type="ARBA" id="ARBA00022692"/>
    </source>
</evidence>
<dbReference type="EMBL" id="VBSB01000010">
    <property type="protein sequence ID" value="NTY61718.1"/>
    <property type="molecule type" value="Genomic_DNA"/>
</dbReference>
<feature type="transmembrane region" description="Helical" evidence="7">
    <location>
        <begin position="106"/>
        <end position="125"/>
    </location>
</feature>
<evidence type="ECO:0000256" key="2">
    <source>
        <dbReference type="ARBA" id="ARBA00022448"/>
    </source>
</evidence>
<dbReference type="PROSITE" id="PS50850">
    <property type="entry name" value="MFS"/>
    <property type="match status" value="1"/>
</dbReference>
<dbReference type="PANTHER" id="PTHR23517">
    <property type="entry name" value="RESISTANCE PROTEIN MDTM, PUTATIVE-RELATED-RELATED"/>
    <property type="match status" value="1"/>
</dbReference>
<dbReference type="InterPro" id="IPR036259">
    <property type="entry name" value="MFS_trans_sf"/>
</dbReference>
<dbReference type="PANTHER" id="PTHR23517:SF13">
    <property type="entry name" value="MAJOR FACILITATOR SUPERFAMILY MFS_1"/>
    <property type="match status" value="1"/>
</dbReference>
<gene>
    <name evidence="9" type="ORF">FEG63_19410</name>
</gene>
<keyword evidence="3" id="KW-1003">Cell membrane</keyword>
<keyword evidence="4 7" id="KW-0812">Transmembrane</keyword>
<dbReference type="InterPro" id="IPR020846">
    <property type="entry name" value="MFS_dom"/>
</dbReference>
<sequence length="410" mass="40659">MGPANDQPTTPARTVLPAVLVVLFATGWAANHFTALLPVLAQSEGLGRTAIDGAFGIYAVGLLPGLLGGGTLSDRWGRRPLLLTGAAVAGLGNLALLCWHDQTGVFIGRLVVGAGVGVAMSAGTAWSADIGGGSGSVLAGVSLTAGFGCGPVISALLAQFTAAPVHVPFAVSVGLSAAAVLTGAVLARTAGASGSLVPGQDVPADAGSERSVVAALGAALPLAVWVFASATMAMVTMVERMHYRFNGPLLPGMAAALTLTSGVAIQMVARRRGWGPIAGAAGALAAAVGFGTVAAAGARPSLAVFVAVALVLGVAYGLCLRQGLIDVETLSPPRLRGTLTGIFWAVTYLGFGLPVLLVTIEPAVGITAPLIVLSVVAVAVAVLRAVRGSAAKRAAAHMVRDSVAHSAQDI</sequence>
<keyword evidence="6 7" id="KW-0472">Membrane</keyword>
<accession>A0ABX2JVG4</accession>
<evidence type="ECO:0000256" key="5">
    <source>
        <dbReference type="ARBA" id="ARBA00022989"/>
    </source>
</evidence>
<dbReference type="SUPFAM" id="SSF103473">
    <property type="entry name" value="MFS general substrate transporter"/>
    <property type="match status" value="1"/>
</dbReference>
<feature type="transmembrane region" description="Helical" evidence="7">
    <location>
        <begin position="276"/>
        <end position="296"/>
    </location>
</feature>